<dbReference type="AlphaFoldDB" id="A0A7C9NFH4"/>
<gene>
    <name evidence="1" type="ORF">F5985_04975</name>
</gene>
<name>A0A7C9NFH4_9BURK</name>
<comment type="caution">
    <text evidence="1">The sequence shown here is derived from an EMBL/GenBank/DDBJ whole genome shotgun (WGS) entry which is preliminary data.</text>
</comment>
<reference evidence="1 2" key="1">
    <citation type="submission" date="2019-09" db="EMBL/GenBank/DDBJ databases">
        <title>Identification of Malikia spinosa a prominent benzene-, toluene-, and ethylbenzene-degrading bacterium: enrichment, isolation and whole genome sequencing.</title>
        <authorList>
            <person name="Tancsics A."/>
            <person name="Revesz F."/>
            <person name="Kriszt B."/>
        </authorList>
    </citation>
    <scope>NUCLEOTIDE SEQUENCE [LARGE SCALE GENOMIC DNA]</scope>
    <source>
        <strain evidence="1 2">AB6</strain>
    </source>
</reference>
<protein>
    <submittedName>
        <fullName evidence="1">DUF4160 domain-containing protein</fullName>
    </submittedName>
</protein>
<dbReference type="Pfam" id="PF13711">
    <property type="entry name" value="DUF4160"/>
    <property type="match status" value="1"/>
</dbReference>
<proteinExistence type="predicted"/>
<accession>A0A7C9NFH4</accession>
<dbReference type="EMBL" id="VYSB01000004">
    <property type="protein sequence ID" value="MYZ51503.1"/>
    <property type="molecule type" value="Genomic_DNA"/>
</dbReference>
<dbReference type="InterPro" id="IPR025427">
    <property type="entry name" value="DUF4160"/>
</dbReference>
<dbReference type="Proteomes" id="UP000481947">
    <property type="component" value="Unassembled WGS sequence"/>
</dbReference>
<organism evidence="1 2">
    <name type="scientific">Malikia spinosa</name>
    <dbReference type="NCBI Taxonomy" id="86180"/>
    <lineage>
        <taxon>Bacteria</taxon>
        <taxon>Pseudomonadati</taxon>
        <taxon>Pseudomonadota</taxon>
        <taxon>Betaproteobacteria</taxon>
        <taxon>Burkholderiales</taxon>
        <taxon>Comamonadaceae</taxon>
        <taxon>Malikia</taxon>
    </lineage>
</organism>
<sequence>MGKVHTGNGWLIRVQGNEHPPVHVHVLHPDGKAVIDVDGSVTNDGVPAKVIKQVLAWVLDHEEAIAAEWTRMNNPTKR</sequence>
<dbReference type="RefSeq" id="WP_161124550.1">
    <property type="nucleotide sequence ID" value="NZ_VYSB01000004.1"/>
</dbReference>
<evidence type="ECO:0000313" key="1">
    <source>
        <dbReference type="EMBL" id="MYZ51503.1"/>
    </source>
</evidence>
<evidence type="ECO:0000313" key="2">
    <source>
        <dbReference type="Proteomes" id="UP000481947"/>
    </source>
</evidence>